<protein>
    <submittedName>
        <fullName evidence="3">Apical endosomal glycoprotein-like protein</fullName>
    </submittedName>
</protein>
<dbReference type="EMBL" id="NCKV01010136">
    <property type="protein sequence ID" value="RWS21986.1"/>
    <property type="molecule type" value="Genomic_DNA"/>
</dbReference>
<dbReference type="PROSITE" id="PS50060">
    <property type="entry name" value="MAM_2"/>
    <property type="match status" value="4"/>
</dbReference>
<dbReference type="AlphaFoldDB" id="A0A443S376"/>
<name>A0A443S376_9ACAR</name>
<evidence type="ECO:0000313" key="4">
    <source>
        <dbReference type="Proteomes" id="UP000288716"/>
    </source>
</evidence>
<keyword evidence="1" id="KW-0732">Signal</keyword>
<dbReference type="InterPro" id="IPR000998">
    <property type="entry name" value="MAM_dom"/>
</dbReference>
<sequence>MLHSILLSLPRAVAVTMAQKFYWNQGNAQNSAEGGLFYLPAVDHSTSTKGGQYMYTYNEEIGIGLTKLLSPIHDLSFGVHCLSFWYYRPNANCDEISVWIEDVTNKNVRKQLWTTLLIDNDNVKQWQFVQTTVAATNYFRISLEAKRKMHGKISNSVAVDDIRLRRGECRTIASCNFNDDLCGFIADTSNVTLRHGFGRVKNVENMNNNDETKYIPPTDSSDEKGLIVYSDFSDIKQETTNILLSDVLKPSKQSCLRFAYFLNGRKRSEISKFKLNLIAIGSSKSASTIFTDNQYSSEWKNKSIPISHPDSSFRFAFEMTGYAAGSIVALDNVKYTEGNCDEVKPPEESAIIKEQSCDFEDGFCSWSSSDSSGKTIWTIKGNENIRNKHPAYDISTRSNSGKYVYFDSSGTADGTLSSKPVKGSGLQCISFWYWINTLHAQYLKFKASVLNSNGADEIQTLFANYHKNSNGWHQTKRTFYTESIYSIAFYAECHQCVIAIDEINVYNGSCPETTTDYVNCDFENENCGFIPQDNDDIIWKRYKTDDVSAENFHNDASDQVYGHFIALDFGSIVNVTGKSRIYSP</sequence>
<dbReference type="Proteomes" id="UP000288716">
    <property type="component" value="Unassembled WGS sequence"/>
</dbReference>
<gene>
    <name evidence="3" type="ORF">B4U80_11725</name>
</gene>
<dbReference type="GO" id="GO:0016020">
    <property type="term" value="C:membrane"/>
    <property type="evidence" value="ECO:0007669"/>
    <property type="project" value="InterPro"/>
</dbReference>
<proteinExistence type="predicted"/>
<evidence type="ECO:0000313" key="3">
    <source>
        <dbReference type="EMBL" id="RWS21986.1"/>
    </source>
</evidence>
<dbReference type="STRING" id="299467.A0A443S376"/>
<dbReference type="SUPFAM" id="SSF49899">
    <property type="entry name" value="Concanavalin A-like lectins/glucanases"/>
    <property type="match status" value="3"/>
</dbReference>
<feature type="domain" description="MAM" evidence="2">
    <location>
        <begin position="355"/>
        <end position="512"/>
    </location>
</feature>
<feature type="domain" description="MAM" evidence="2">
    <location>
        <begin position="518"/>
        <end position="568"/>
    </location>
</feature>
<comment type="caution">
    <text evidence="3">The sequence shown here is derived from an EMBL/GenBank/DDBJ whole genome shotgun (WGS) entry which is preliminary data.</text>
</comment>
<dbReference type="InterPro" id="IPR051560">
    <property type="entry name" value="MAM_domain-containing"/>
</dbReference>
<dbReference type="Pfam" id="PF00629">
    <property type="entry name" value="MAM"/>
    <property type="match status" value="3"/>
</dbReference>
<dbReference type="OrthoDB" id="6516200at2759"/>
<dbReference type="PANTHER" id="PTHR23282">
    <property type="entry name" value="APICAL ENDOSOMAL GLYCOPROTEIN PRECURSOR"/>
    <property type="match status" value="1"/>
</dbReference>
<reference evidence="3 4" key="1">
    <citation type="journal article" date="2018" name="Gigascience">
        <title>Genomes of trombidid mites reveal novel predicted allergens and laterally-transferred genes associated with secondary metabolism.</title>
        <authorList>
            <person name="Dong X."/>
            <person name="Chaisiri K."/>
            <person name="Xia D."/>
            <person name="Armstrong S.D."/>
            <person name="Fang Y."/>
            <person name="Donnelly M.J."/>
            <person name="Kadowaki T."/>
            <person name="McGarry J.W."/>
            <person name="Darby A.C."/>
            <person name="Makepeace B.L."/>
        </authorList>
    </citation>
    <scope>NUCLEOTIDE SEQUENCE [LARGE SCALE GENOMIC DNA]</scope>
    <source>
        <strain evidence="3">UoL-UT</strain>
    </source>
</reference>
<feature type="signal peptide" evidence="1">
    <location>
        <begin position="1"/>
        <end position="18"/>
    </location>
</feature>
<dbReference type="PANTHER" id="PTHR23282:SF101">
    <property type="entry name" value="MAM DOMAIN-CONTAINING PROTEIN"/>
    <property type="match status" value="1"/>
</dbReference>
<accession>A0A443S376</accession>
<feature type="non-terminal residue" evidence="3">
    <location>
        <position position="584"/>
    </location>
</feature>
<evidence type="ECO:0000256" key="1">
    <source>
        <dbReference type="SAM" id="SignalP"/>
    </source>
</evidence>
<dbReference type="VEuPathDB" id="VectorBase:LDEU010054"/>
<feature type="domain" description="MAM" evidence="2">
    <location>
        <begin position="173"/>
        <end position="342"/>
    </location>
</feature>
<evidence type="ECO:0000259" key="2">
    <source>
        <dbReference type="PROSITE" id="PS50060"/>
    </source>
</evidence>
<feature type="domain" description="MAM" evidence="2">
    <location>
        <begin position="23"/>
        <end position="171"/>
    </location>
</feature>
<organism evidence="3 4">
    <name type="scientific">Leptotrombidium deliense</name>
    <dbReference type="NCBI Taxonomy" id="299467"/>
    <lineage>
        <taxon>Eukaryota</taxon>
        <taxon>Metazoa</taxon>
        <taxon>Ecdysozoa</taxon>
        <taxon>Arthropoda</taxon>
        <taxon>Chelicerata</taxon>
        <taxon>Arachnida</taxon>
        <taxon>Acari</taxon>
        <taxon>Acariformes</taxon>
        <taxon>Trombidiformes</taxon>
        <taxon>Prostigmata</taxon>
        <taxon>Anystina</taxon>
        <taxon>Parasitengona</taxon>
        <taxon>Trombiculoidea</taxon>
        <taxon>Trombiculidae</taxon>
        <taxon>Leptotrombidium</taxon>
    </lineage>
</organism>
<feature type="chain" id="PRO_5019217412" evidence="1">
    <location>
        <begin position="19"/>
        <end position="584"/>
    </location>
</feature>
<dbReference type="Gene3D" id="2.60.120.200">
    <property type="match status" value="3"/>
</dbReference>
<dbReference type="InterPro" id="IPR013320">
    <property type="entry name" value="ConA-like_dom_sf"/>
</dbReference>
<dbReference type="SMART" id="SM00137">
    <property type="entry name" value="MAM"/>
    <property type="match status" value="2"/>
</dbReference>
<keyword evidence="4" id="KW-1185">Reference proteome</keyword>